<protein>
    <submittedName>
        <fullName evidence="1">Uncharacterized protein</fullName>
    </submittedName>
</protein>
<accession>A0A6J4UCN0</accession>
<organism evidence="1">
    <name type="scientific">uncultured Thermomicrobiales bacterium</name>
    <dbReference type="NCBI Taxonomy" id="1645740"/>
    <lineage>
        <taxon>Bacteria</taxon>
        <taxon>Pseudomonadati</taxon>
        <taxon>Thermomicrobiota</taxon>
        <taxon>Thermomicrobia</taxon>
        <taxon>Thermomicrobiales</taxon>
        <taxon>environmental samples</taxon>
    </lineage>
</organism>
<feature type="non-terminal residue" evidence="1">
    <location>
        <position position="50"/>
    </location>
</feature>
<reference evidence="1" key="1">
    <citation type="submission" date="2020-02" db="EMBL/GenBank/DDBJ databases">
        <authorList>
            <person name="Meier V. D."/>
        </authorList>
    </citation>
    <scope>NUCLEOTIDE SEQUENCE</scope>
    <source>
        <strain evidence="1">AVDCRST_MAG87</strain>
    </source>
</reference>
<feature type="non-terminal residue" evidence="1">
    <location>
        <position position="1"/>
    </location>
</feature>
<dbReference type="EMBL" id="CADCWJ010000125">
    <property type="protein sequence ID" value="CAA9546316.1"/>
    <property type="molecule type" value="Genomic_DNA"/>
</dbReference>
<sequence>DGSAPWLATPAVRVAAFRFPGRHLVRGWGDWPGRCNHRGPNTHNAGHRHE</sequence>
<gene>
    <name evidence="1" type="ORF">AVDCRST_MAG87-496</name>
</gene>
<evidence type="ECO:0000313" key="1">
    <source>
        <dbReference type="EMBL" id="CAA9546316.1"/>
    </source>
</evidence>
<dbReference type="AlphaFoldDB" id="A0A6J4UCN0"/>
<proteinExistence type="predicted"/>
<name>A0A6J4UCN0_9BACT</name>